<keyword evidence="1" id="KW-0175">Coiled coil</keyword>
<dbReference type="EMBL" id="JBHRYH010000009">
    <property type="protein sequence ID" value="MFC3625426.1"/>
    <property type="molecule type" value="Genomic_DNA"/>
</dbReference>
<reference evidence="4" key="1">
    <citation type="journal article" date="2019" name="Int. J. Syst. Evol. Microbiol.">
        <title>The Global Catalogue of Microorganisms (GCM) 10K type strain sequencing project: providing services to taxonomists for standard genome sequencing and annotation.</title>
        <authorList>
            <consortium name="The Broad Institute Genomics Platform"/>
            <consortium name="The Broad Institute Genome Sequencing Center for Infectious Disease"/>
            <person name="Wu L."/>
            <person name="Ma J."/>
        </authorList>
    </citation>
    <scope>NUCLEOTIDE SEQUENCE [LARGE SCALE GENOMIC DNA]</scope>
    <source>
        <strain evidence="4">KCTC 42195</strain>
    </source>
</reference>
<keyword evidence="4" id="KW-1185">Reference proteome</keyword>
<name>A0ABV7TRQ1_9NEIS</name>
<evidence type="ECO:0000256" key="2">
    <source>
        <dbReference type="SAM" id="Phobius"/>
    </source>
</evidence>
<feature type="transmembrane region" description="Helical" evidence="2">
    <location>
        <begin position="33"/>
        <end position="57"/>
    </location>
</feature>
<dbReference type="RefSeq" id="WP_390276946.1">
    <property type="nucleotide sequence ID" value="NZ_JBHRYH010000009.1"/>
</dbReference>
<feature type="coiled-coil region" evidence="1">
    <location>
        <begin position="74"/>
        <end position="122"/>
    </location>
</feature>
<gene>
    <name evidence="3" type="ORF">ACFOKJ_04595</name>
</gene>
<keyword evidence="2" id="KW-0812">Transmembrane</keyword>
<organism evidence="3 4">
    <name type="scientific">Vogesella amnigena</name>
    <dbReference type="NCBI Taxonomy" id="1507449"/>
    <lineage>
        <taxon>Bacteria</taxon>
        <taxon>Pseudomonadati</taxon>
        <taxon>Pseudomonadota</taxon>
        <taxon>Betaproteobacteria</taxon>
        <taxon>Neisseriales</taxon>
        <taxon>Chromobacteriaceae</taxon>
        <taxon>Vogesella</taxon>
    </lineage>
</organism>
<accession>A0ABV7TRQ1</accession>
<protein>
    <submittedName>
        <fullName evidence="3">Uncharacterized protein</fullName>
    </submittedName>
</protein>
<evidence type="ECO:0000256" key="1">
    <source>
        <dbReference type="SAM" id="Coils"/>
    </source>
</evidence>
<keyword evidence="2" id="KW-0472">Membrane</keyword>
<sequence>MKSNNTGIRDFLRFKQLKNADYKGTVLNWYRRLAIFLLVAILMGAVSYGITVTTFLFNKSWAIPVIMSKSDPHVAQLAAQVFQARQNYDKMKSELGIAKKAHKLLQIQRDALREIIARYEQALNAEKVTTQKYSGKLQALSVEKIVINAKNEKLVANTLPTTANIDKSLRAGLITTTTANQMRATALGLEASLVDGNLAAAALLNQIGQLNRGVHSLAGGNTSPEAIQSIAQVNILRQQLNETELKLLELDSDVKTKTKDTAELGAMLTSLKASPYYMTAYGAKTVNRFAFVPYENEDSARIGAPVFSCKLEIILCSQVGTIKTVTTEEERLQHPLYNTLVRGVLVELDLGENQAAKDKVLFVGSRPFVII</sequence>
<comment type="caution">
    <text evidence="3">The sequence shown here is derived from an EMBL/GenBank/DDBJ whole genome shotgun (WGS) entry which is preliminary data.</text>
</comment>
<dbReference type="Proteomes" id="UP001595636">
    <property type="component" value="Unassembled WGS sequence"/>
</dbReference>
<keyword evidence="2" id="KW-1133">Transmembrane helix</keyword>
<evidence type="ECO:0000313" key="3">
    <source>
        <dbReference type="EMBL" id="MFC3625426.1"/>
    </source>
</evidence>
<proteinExistence type="predicted"/>
<evidence type="ECO:0000313" key="4">
    <source>
        <dbReference type="Proteomes" id="UP001595636"/>
    </source>
</evidence>